<dbReference type="OrthoDB" id="3219396at2759"/>
<proteinExistence type="predicted"/>
<reference evidence="1 2" key="1">
    <citation type="submission" date="2017-06" db="EMBL/GenBank/DDBJ databases">
        <title>Ant-infecting Ophiocordyceps genomes reveal a high diversity of potential behavioral manipulation genes and a possible major role for enterotoxins.</title>
        <authorList>
            <person name="De Bekker C."/>
            <person name="Evans H.C."/>
            <person name="Brachmann A."/>
            <person name="Hughes D.P."/>
        </authorList>
    </citation>
    <scope>NUCLEOTIDE SEQUENCE [LARGE SCALE GENOMIC DNA]</scope>
    <source>
        <strain evidence="1 2">1348a</strain>
    </source>
</reference>
<dbReference type="Proteomes" id="UP000224854">
    <property type="component" value="Unassembled WGS sequence"/>
</dbReference>
<keyword evidence="2" id="KW-1185">Reference proteome</keyword>
<dbReference type="PANTHER" id="PTHR13252:SF9">
    <property type="entry name" value="F-BOX ONLY PROTEIN 28"/>
    <property type="match status" value="1"/>
</dbReference>
<dbReference type="GO" id="GO:0000209">
    <property type="term" value="P:protein polyubiquitination"/>
    <property type="evidence" value="ECO:0007669"/>
    <property type="project" value="TreeGrafter"/>
</dbReference>
<accession>A0A2C5ZSL4</accession>
<dbReference type="PANTHER" id="PTHR13252">
    <property type="entry name" value="F-BOX ONLY PROTEIN 28"/>
    <property type="match status" value="1"/>
</dbReference>
<gene>
    <name evidence="1" type="ORF">CDD82_6001</name>
</gene>
<evidence type="ECO:0000313" key="1">
    <source>
        <dbReference type="EMBL" id="PHH82424.1"/>
    </source>
</evidence>
<evidence type="ECO:0000313" key="2">
    <source>
        <dbReference type="Proteomes" id="UP000224854"/>
    </source>
</evidence>
<organism evidence="1 2">
    <name type="scientific">Ophiocordyceps australis</name>
    <dbReference type="NCBI Taxonomy" id="1399860"/>
    <lineage>
        <taxon>Eukaryota</taxon>
        <taxon>Fungi</taxon>
        <taxon>Dikarya</taxon>
        <taxon>Ascomycota</taxon>
        <taxon>Pezizomycotina</taxon>
        <taxon>Sordariomycetes</taxon>
        <taxon>Hypocreomycetidae</taxon>
        <taxon>Hypocreales</taxon>
        <taxon>Ophiocordycipitaceae</taxon>
        <taxon>Ophiocordyceps</taxon>
    </lineage>
</organism>
<dbReference type="AlphaFoldDB" id="A0A2C5ZSL4"/>
<comment type="caution">
    <text evidence="1">The sequence shown here is derived from an EMBL/GenBank/DDBJ whole genome shotgun (WGS) entry which is preliminary data.</text>
</comment>
<protein>
    <submittedName>
        <fullName evidence="1">Uncharacterized protein</fullName>
    </submittedName>
</protein>
<dbReference type="InterPro" id="IPR039719">
    <property type="entry name" value="FBXO28"/>
</dbReference>
<sequence>MARSEPGLLISDSRHAHHLEIGINESVSVDSSNHRAFVAAQHRIMEIDLNCLQVASQASFDKPITALSAIQAGVPLTVGTSSGLRLYDPRDCPRMPQSIVERLDGGSGELDTRRMLNLTCRNWDSQAPLSILHLPRLGLPHLVTNDIFAAGRFPSILHCDRRKLPEIMESMYSGADIKSIAALPCRFPTVEHSRRRMGQQSVSRAAEIKESCPGQMLIAGGSYSSKGSLEMYGLDLAARPTIANPGFVNRQNAASATILSVINHGTKIAFSDGAGFVRWFERDGSTEIRRVRIGHCSPGDVDSLFSSSRMASEDLALKILSTGAGDRHDSGDIVFWTGERLGMIGFTPRALFHARDFEAQSLQVSAEEERRQKYASEMRRAVGQEADAMRFLNHFQL</sequence>
<dbReference type="EMBL" id="NJEU01000059">
    <property type="protein sequence ID" value="PHH82424.1"/>
    <property type="molecule type" value="Genomic_DNA"/>
</dbReference>
<name>A0A2C5ZSL4_9HYPO</name>